<feature type="region of interest" description="Disordered" evidence="1">
    <location>
        <begin position="25"/>
        <end position="118"/>
    </location>
</feature>
<evidence type="ECO:0000313" key="3">
    <source>
        <dbReference type="EMBL" id="RCW78880.1"/>
    </source>
</evidence>
<feature type="compositionally biased region" description="Low complexity" evidence="1">
    <location>
        <begin position="56"/>
        <end position="72"/>
    </location>
</feature>
<evidence type="ECO:0000256" key="1">
    <source>
        <dbReference type="SAM" id="MobiDB-lite"/>
    </source>
</evidence>
<dbReference type="EMBL" id="QPJM01000021">
    <property type="protein sequence ID" value="RCW78880.1"/>
    <property type="molecule type" value="Genomic_DNA"/>
</dbReference>
<proteinExistence type="predicted"/>
<name>A0A368YF69_9HYPH</name>
<keyword evidence="4" id="KW-1185">Reference proteome</keyword>
<reference evidence="3 4" key="1">
    <citation type="submission" date="2018-07" db="EMBL/GenBank/DDBJ databases">
        <title>Genomic Encyclopedia of Type Strains, Phase III (KMG-III): the genomes of soil and plant-associated and newly described type strains.</title>
        <authorList>
            <person name="Whitman W."/>
        </authorList>
    </citation>
    <scope>NUCLEOTIDE SEQUENCE [LARGE SCALE GENOMIC DNA]</scope>
    <source>
        <strain evidence="3 4">31-25a</strain>
    </source>
</reference>
<keyword evidence="2" id="KW-0732">Signal</keyword>
<organism evidence="3 4">
    <name type="scientific">Phyllobacterium bourgognense</name>
    <dbReference type="NCBI Taxonomy" id="314236"/>
    <lineage>
        <taxon>Bacteria</taxon>
        <taxon>Pseudomonadati</taxon>
        <taxon>Pseudomonadota</taxon>
        <taxon>Alphaproteobacteria</taxon>
        <taxon>Hyphomicrobiales</taxon>
        <taxon>Phyllobacteriaceae</taxon>
        <taxon>Phyllobacterium</taxon>
    </lineage>
</organism>
<evidence type="ECO:0008006" key="5">
    <source>
        <dbReference type="Google" id="ProtNLM"/>
    </source>
</evidence>
<feature type="compositionally biased region" description="Low complexity" evidence="1">
    <location>
        <begin position="89"/>
        <end position="110"/>
    </location>
</feature>
<feature type="signal peptide" evidence="2">
    <location>
        <begin position="1"/>
        <end position="23"/>
    </location>
</feature>
<accession>A0A368YF69</accession>
<protein>
    <recommendedName>
        <fullName evidence="5">Pentapeptide MXKDX repeat protein</fullName>
    </recommendedName>
</protein>
<comment type="caution">
    <text evidence="3">The sequence shown here is derived from an EMBL/GenBank/DDBJ whole genome shotgun (WGS) entry which is preliminary data.</text>
</comment>
<evidence type="ECO:0000313" key="4">
    <source>
        <dbReference type="Proteomes" id="UP000253324"/>
    </source>
</evidence>
<dbReference type="AlphaFoldDB" id="A0A368YF69"/>
<dbReference type="Proteomes" id="UP000253324">
    <property type="component" value="Unassembled WGS sequence"/>
</dbReference>
<evidence type="ECO:0000256" key="2">
    <source>
        <dbReference type="SAM" id="SignalP"/>
    </source>
</evidence>
<sequence length="118" mass="11851">MKPIASIFVAAAISAMAMSTAVADCPDAAKKDAQTGISKDGSKAPMQDSANSTTQTEAASVGTTTSSSTAAKTEQKSGDTMPMAADKNQATSQQDIQAQQKGDKTAAASADADKDCKS</sequence>
<gene>
    <name evidence="3" type="ORF">C7476_12166</name>
</gene>
<dbReference type="RefSeq" id="WP_114432506.1">
    <property type="nucleotide sequence ID" value="NZ_QPJM01000021.1"/>
</dbReference>
<feature type="chain" id="PRO_5016893678" description="Pentapeptide MXKDX repeat protein" evidence="2">
    <location>
        <begin position="24"/>
        <end position="118"/>
    </location>
</feature>